<dbReference type="RefSeq" id="WP_012349415.1">
    <property type="nucleotide sequence ID" value="NC_010525.1"/>
</dbReference>
<dbReference type="EMBL" id="CP001014">
    <property type="protein sequence ID" value="ACB38993.1"/>
    <property type="molecule type" value="Genomic_DNA"/>
</dbReference>
<dbReference type="Proteomes" id="UP000001694">
    <property type="component" value="Chromosome"/>
</dbReference>
<dbReference type="GO" id="GO:0003723">
    <property type="term" value="F:RNA binding"/>
    <property type="evidence" value="ECO:0007669"/>
    <property type="project" value="InterPro"/>
</dbReference>
<dbReference type="InterPro" id="IPR029402">
    <property type="entry name" value="TGT_C2"/>
</dbReference>
<dbReference type="InterPro" id="IPR015947">
    <property type="entry name" value="PUA-like_sf"/>
</dbReference>
<proteinExistence type="predicted"/>
<evidence type="ECO:0000313" key="3">
    <source>
        <dbReference type="Proteomes" id="UP000001694"/>
    </source>
</evidence>
<dbReference type="KEGG" id="tne:Tneu_0035"/>
<dbReference type="Pfam" id="PF01472">
    <property type="entry name" value="PUA"/>
    <property type="match status" value="1"/>
</dbReference>
<protein>
    <submittedName>
        <fullName evidence="2">PUA domain containing protein</fullName>
    </submittedName>
</protein>
<reference evidence="2" key="1">
    <citation type="submission" date="2008-03" db="EMBL/GenBank/DDBJ databases">
        <title>Complete sequence of Thermoproteus neutrophilus V24Sta.</title>
        <authorList>
            <consortium name="US DOE Joint Genome Institute"/>
            <person name="Copeland A."/>
            <person name="Lucas S."/>
            <person name="Lapidus A."/>
            <person name="Glavina del Rio T."/>
            <person name="Dalin E."/>
            <person name="Tice H."/>
            <person name="Bruce D."/>
            <person name="Goodwin L."/>
            <person name="Pitluck S."/>
            <person name="Sims D."/>
            <person name="Brettin T."/>
            <person name="Detter J.C."/>
            <person name="Han C."/>
            <person name="Kuske C.R."/>
            <person name="Schmutz J."/>
            <person name="Larimer F."/>
            <person name="Land M."/>
            <person name="Hauser L."/>
            <person name="Kyrpides N."/>
            <person name="Mikhailova N."/>
            <person name="Biddle J.F."/>
            <person name="Zhang Z."/>
            <person name="Fitz-Gibbon S.T."/>
            <person name="Lowe T.M."/>
            <person name="Saltikov C."/>
            <person name="House C.H."/>
            <person name="Richardson P."/>
        </authorList>
    </citation>
    <scope>NUCLEOTIDE SEQUENCE [LARGE SCALE GENOMIC DNA]</scope>
    <source>
        <strain evidence="2">V24Sta</strain>
    </source>
</reference>
<dbReference type="SUPFAM" id="SSF88697">
    <property type="entry name" value="PUA domain-like"/>
    <property type="match status" value="1"/>
</dbReference>
<dbReference type="AlphaFoldDB" id="B1YA19"/>
<name>B1YA19_PYRNV</name>
<dbReference type="Pfam" id="PF14810">
    <property type="entry name" value="TGT_C2"/>
    <property type="match status" value="1"/>
</dbReference>
<dbReference type="InterPro" id="IPR038250">
    <property type="entry name" value="TGT_C2_sf"/>
</dbReference>
<feature type="domain" description="PUA" evidence="1">
    <location>
        <begin position="67"/>
        <end position="140"/>
    </location>
</feature>
<dbReference type="HOGENOM" id="CLU_116577_2_0_2"/>
<dbReference type="eggNOG" id="arCOG00991">
    <property type="taxonomic scope" value="Archaea"/>
</dbReference>
<dbReference type="Gene3D" id="3.10.450.90">
    <property type="entry name" value="ArcTGT, C2 domain"/>
    <property type="match status" value="1"/>
</dbReference>
<dbReference type="GeneID" id="6164891"/>
<organism evidence="2 3">
    <name type="scientific">Pyrobaculum neutrophilum (strain DSM 2338 / JCM 9278 / NBRC 100436 / V24Sta)</name>
    <name type="common">Thermoproteus neutrophilus</name>
    <dbReference type="NCBI Taxonomy" id="444157"/>
    <lineage>
        <taxon>Archaea</taxon>
        <taxon>Thermoproteota</taxon>
        <taxon>Thermoprotei</taxon>
        <taxon>Thermoproteales</taxon>
        <taxon>Thermoproteaceae</taxon>
        <taxon>Pyrobaculum</taxon>
    </lineage>
</organism>
<evidence type="ECO:0000259" key="1">
    <source>
        <dbReference type="SMART" id="SM00359"/>
    </source>
</evidence>
<dbReference type="SUPFAM" id="SSF88802">
    <property type="entry name" value="Pre-PUA domain"/>
    <property type="match status" value="1"/>
</dbReference>
<dbReference type="OrthoDB" id="7576at2157"/>
<dbReference type="STRING" id="444157.Tneu_0035"/>
<dbReference type="PROSITE" id="PS50890">
    <property type="entry name" value="PUA"/>
    <property type="match status" value="1"/>
</dbReference>
<dbReference type="Gene3D" id="2.30.130.10">
    <property type="entry name" value="PUA domain"/>
    <property type="match status" value="1"/>
</dbReference>
<accession>B1YA19</accession>
<dbReference type="InterPro" id="IPR002478">
    <property type="entry name" value="PUA"/>
</dbReference>
<dbReference type="CDD" id="cd21149">
    <property type="entry name" value="PUA_archaeosine_TGT"/>
    <property type="match status" value="1"/>
</dbReference>
<evidence type="ECO:0000313" key="2">
    <source>
        <dbReference type="EMBL" id="ACB38993.1"/>
    </source>
</evidence>
<dbReference type="InterPro" id="IPR036974">
    <property type="entry name" value="PUA_sf"/>
</dbReference>
<gene>
    <name evidence="2" type="ordered locus">Tneu_0035</name>
</gene>
<dbReference type="SMART" id="SM00359">
    <property type="entry name" value="PUA"/>
    <property type="match status" value="1"/>
</dbReference>
<sequence>MSAVLNIIAYIYGRGTAEKLKGRRVEVEYNKAGRVRRVFIDGRLAFVLRNNDGYLLPTLYGASFLENRVVVRGEAAEYVAGGRNVPAKYIADVSSGSRANGEVAVVDAEGRLIAVGRLVYSSRELSLGRGYAVRVREALKDVTGKEPREPPR</sequence>
<keyword evidence="3" id="KW-1185">Reference proteome</keyword>